<dbReference type="PANTHER" id="PTHR42827">
    <property type="entry name" value="IRON-SULFUR CLUSTER-BINDING PROTEIN-RELATED"/>
    <property type="match status" value="1"/>
</dbReference>
<protein>
    <submittedName>
        <fullName evidence="5">4Fe-4S ferredoxin</fullName>
    </submittedName>
</protein>
<dbReference type="InterPro" id="IPR003033">
    <property type="entry name" value="SCP2_sterol-bd_dom"/>
</dbReference>
<feature type="domain" description="4Fe-4S ferredoxin-type" evidence="4">
    <location>
        <begin position="172"/>
        <end position="201"/>
    </location>
</feature>
<keyword evidence="6" id="KW-1185">Reference proteome</keyword>
<dbReference type="Gene3D" id="3.30.1050.10">
    <property type="entry name" value="SCP2 sterol-binding domain"/>
    <property type="match status" value="1"/>
</dbReference>
<dbReference type="Pfam" id="PF00037">
    <property type="entry name" value="Fer4"/>
    <property type="match status" value="1"/>
</dbReference>
<keyword evidence="2" id="KW-0408">Iron</keyword>
<dbReference type="InterPro" id="IPR036527">
    <property type="entry name" value="SCP2_sterol-bd_dom_sf"/>
</dbReference>
<dbReference type="GO" id="GO:0051536">
    <property type="term" value="F:iron-sulfur cluster binding"/>
    <property type="evidence" value="ECO:0007669"/>
    <property type="project" value="UniProtKB-KW"/>
</dbReference>
<organism evidence="5 6">
    <name type="scientific">Methylocystis bryophila</name>
    <dbReference type="NCBI Taxonomy" id="655015"/>
    <lineage>
        <taxon>Bacteria</taxon>
        <taxon>Pseudomonadati</taxon>
        <taxon>Pseudomonadota</taxon>
        <taxon>Alphaproteobacteria</taxon>
        <taxon>Hyphomicrobiales</taxon>
        <taxon>Methylocystaceae</taxon>
        <taxon>Methylocystis</taxon>
    </lineage>
</organism>
<dbReference type="STRING" id="655015.B1812_03360"/>
<dbReference type="EMBL" id="CP019948">
    <property type="protein sequence ID" value="ARN83330.1"/>
    <property type="molecule type" value="Genomic_DNA"/>
</dbReference>
<reference evidence="5 6" key="1">
    <citation type="submission" date="2017-02" db="EMBL/GenBank/DDBJ databases">
        <authorList>
            <person name="Peterson S.W."/>
        </authorList>
    </citation>
    <scope>NUCLEOTIDE SEQUENCE [LARGE SCALE GENOMIC DNA]</scope>
    <source>
        <strain evidence="5 6">S285</strain>
    </source>
</reference>
<gene>
    <name evidence="5" type="ORF">B1812_03360</name>
</gene>
<accession>A0A1W6N0H2</accession>
<name>A0A1W6N0H2_9HYPH</name>
<dbReference type="InterPro" id="IPR017900">
    <property type="entry name" value="4Fe4S_Fe_S_CS"/>
</dbReference>
<dbReference type="AlphaFoldDB" id="A0A1W6N0H2"/>
<sequence>MAGAAPQGGGAPSAVDSHWLRELALEAGAEDVGFVSIDREEIAEERPHILEAFPRTRTLISIVTRLNPDNVRSSQRSIGNLEFHRNYEHVNHVAAEIVRRLARHGIRAVNPSAAFPMEMDEYPGRIWVVALKPVAVAAGLGQMGIHRSVIHPKFGSFINLGVVLIDADVTTQTRPIDFNPCLSCKLCVAACPVGAIAPDGYFNFGACFTHNYREFMGGFTDWVETIAESRDARALRSKVSDAEQSSMWQSLSFGANYKAAYCIAVCPAGEDVIGPYNADRAAFAREVLDPLVQKKEPLYVVAGSDAEDYARRRFPHKAIRLVGGGLRPRTIDGFLQGLSLVFQRGKAKGLEAIYHFTFTGTQSRKATVVVRNRQLAISDGHVGKADIAVVTESKSWLAFVYKERSLASMLLTGRLRIKGPPKLLLAFGRCFAT</sequence>
<dbReference type="InterPro" id="IPR017896">
    <property type="entry name" value="4Fe4S_Fe-S-bd"/>
</dbReference>
<evidence type="ECO:0000259" key="4">
    <source>
        <dbReference type="PROSITE" id="PS51379"/>
    </source>
</evidence>
<dbReference type="SUPFAM" id="SSF55718">
    <property type="entry name" value="SCP-like"/>
    <property type="match status" value="1"/>
</dbReference>
<dbReference type="PANTHER" id="PTHR42827:SF1">
    <property type="entry name" value="IRON-SULFUR CLUSTER-BINDING PROTEIN"/>
    <property type="match status" value="1"/>
</dbReference>
<keyword evidence="1" id="KW-0479">Metal-binding</keyword>
<keyword evidence="3" id="KW-0411">Iron-sulfur</keyword>
<dbReference type="GO" id="GO:0046872">
    <property type="term" value="F:metal ion binding"/>
    <property type="evidence" value="ECO:0007669"/>
    <property type="project" value="UniProtKB-KW"/>
</dbReference>
<dbReference type="PROSITE" id="PS00198">
    <property type="entry name" value="4FE4S_FER_1"/>
    <property type="match status" value="1"/>
</dbReference>
<dbReference type="SUPFAM" id="SSF46548">
    <property type="entry name" value="alpha-helical ferredoxin"/>
    <property type="match status" value="1"/>
</dbReference>
<dbReference type="PROSITE" id="PS51379">
    <property type="entry name" value="4FE4S_FER_2"/>
    <property type="match status" value="1"/>
</dbReference>
<evidence type="ECO:0000313" key="5">
    <source>
        <dbReference type="EMBL" id="ARN83330.1"/>
    </source>
</evidence>
<evidence type="ECO:0000256" key="1">
    <source>
        <dbReference type="ARBA" id="ARBA00022723"/>
    </source>
</evidence>
<proteinExistence type="predicted"/>
<evidence type="ECO:0000256" key="2">
    <source>
        <dbReference type="ARBA" id="ARBA00023004"/>
    </source>
</evidence>
<evidence type="ECO:0000256" key="3">
    <source>
        <dbReference type="ARBA" id="ARBA00023014"/>
    </source>
</evidence>
<evidence type="ECO:0000313" key="6">
    <source>
        <dbReference type="Proteomes" id="UP000193978"/>
    </source>
</evidence>
<dbReference type="Pfam" id="PF02036">
    <property type="entry name" value="SCP2"/>
    <property type="match status" value="1"/>
</dbReference>
<dbReference type="Gene3D" id="3.30.70.3270">
    <property type="match status" value="1"/>
</dbReference>
<dbReference type="Proteomes" id="UP000193978">
    <property type="component" value="Chromosome"/>
</dbReference>
<dbReference type="KEGG" id="mbry:B1812_03360"/>